<feature type="region of interest" description="Disordered" evidence="3">
    <location>
        <begin position="392"/>
        <end position="423"/>
    </location>
</feature>
<dbReference type="GO" id="GO:0030681">
    <property type="term" value="C:multimeric ribonuclease P complex"/>
    <property type="evidence" value="ECO:0007669"/>
    <property type="project" value="TreeGrafter"/>
</dbReference>
<proteinExistence type="inferred from homology"/>
<feature type="compositionally biased region" description="Basic and acidic residues" evidence="3">
    <location>
        <begin position="395"/>
        <end position="404"/>
    </location>
</feature>
<evidence type="ECO:0000256" key="3">
    <source>
        <dbReference type="SAM" id="MobiDB-lite"/>
    </source>
</evidence>
<accession>A0A5J4NKG4</accession>
<keyword evidence="4" id="KW-0732">Signal</keyword>
<dbReference type="PANTHER" id="PTHR15441">
    <property type="entry name" value="RIBONUCLEASE P PROTEIN SUBUNIT P14"/>
    <property type="match status" value="1"/>
</dbReference>
<dbReference type="InterPro" id="IPR038085">
    <property type="entry name" value="Rnp2-like_sf"/>
</dbReference>
<comment type="caution">
    <text evidence="5">The sequence shown here is derived from an EMBL/GenBank/DDBJ whole genome shotgun (WGS) entry which is preliminary data.</text>
</comment>
<name>A0A5J4NKG4_9TREM</name>
<dbReference type="SUPFAM" id="SSF160350">
    <property type="entry name" value="Rnp2-like"/>
    <property type="match status" value="1"/>
</dbReference>
<evidence type="ECO:0000256" key="4">
    <source>
        <dbReference type="SAM" id="SignalP"/>
    </source>
</evidence>
<comment type="similarity">
    <text evidence="1">Belongs to the eukaryotic/archaeal RNase P protein component 2 family.</text>
</comment>
<reference evidence="5 6" key="1">
    <citation type="journal article" date="2019" name="Gigascience">
        <title>Whole-genome sequence of the oriental lung fluke Paragonimus westermani.</title>
        <authorList>
            <person name="Oey H."/>
            <person name="Zakrzewski M."/>
            <person name="Narain K."/>
            <person name="Devi K.R."/>
            <person name="Agatsuma T."/>
            <person name="Nawaratna S."/>
            <person name="Gobert G.N."/>
            <person name="Jones M.K."/>
            <person name="Ragan M.A."/>
            <person name="McManus D.P."/>
            <person name="Krause L."/>
        </authorList>
    </citation>
    <scope>NUCLEOTIDE SEQUENCE [LARGE SCALE GENOMIC DNA]</scope>
    <source>
        <strain evidence="5 6">IND2009</strain>
    </source>
</reference>
<dbReference type="UniPathway" id="UPA00143"/>
<dbReference type="Gene3D" id="3.30.70.3250">
    <property type="entry name" value="Ribonuclease P, Pop5 subunit"/>
    <property type="match status" value="1"/>
</dbReference>
<protein>
    <submittedName>
        <fullName evidence="5">Uncharacterized protein</fullName>
    </submittedName>
</protein>
<dbReference type="PANTHER" id="PTHR15441:SF2">
    <property type="entry name" value="RIBONUCLEASE P_MRP PROTEIN SUBUNIT POP5"/>
    <property type="match status" value="1"/>
</dbReference>
<keyword evidence="6" id="KW-1185">Reference proteome</keyword>
<dbReference type="AlphaFoldDB" id="A0A5J4NKG4"/>
<dbReference type="GO" id="GO:0005730">
    <property type="term" value="C:nucleolus"/>
    <property type="evidence" value="ECO:0007669"/>
    <property type="project" value="TreeGrafter"/>
</dbReference>
<dbReference type="InterPro" id="IPR002759">
    <property type="entry name" value="Pop5/Rpp14/Rnp2-like"/>
</dbReference>
<evidence type="ECO:0000256" key="1">
    <source>
        <dbReference type="ARBA" id="ARBA00010800"/>
    </source>
</evidence>
<dbReference type="Pfam" id="PF01900">
    <property type="entry name" value="RNase_P_Rpp14"/>
    <property type="match status" value="1"/>
</dbReference>
<evidence type="ECO:0000313" key="6">
    <source>
        <dbReference type="Proteomes" id="UP000324629"/>
    </source>
</evidence>
<feature type="signal peptide" evidence="4">
    <location>
        <begin position="1"/>
        <end position="19"/>
    </location>
</feature>
<evidence type="ECO:0000256" key="2">
    <source>
        <dbReference type="ARBA" id="ARBA00022694"/>
    </source>
</evidence>
<dbReference type="GO" id="GO:0001682">
    <property type="term" value="P:tRNA 5'-leader removal"/>
    <property type="evidence" value="ECO:0007669"/>
    <property type="project" value="InterPro"/>
</dbReference>
<evidence type="ECO:0000313" key="5">
    <source>
        <dbReference type="EMBL" id="KAA3675951.1"/>
    </source>
</evidence>
<gene>
    <name evidence="5" type="ORF">DEA37_0014542</name>
</gene>
<dbReference type="GO" id="GO:0033204">
    <property type="term" value="F:ribonuclease P RNA binding"/>
    <property type="evidence" value="ECO:0007669"/>
    <property type="project" value="TreeGrafter"/>
</dbReference>
<organism evidence="5 6">
    <name type="scientific">Paragonimus westermani</name>
    <dbReference type="NCBI Taxonomy" id="34504"/>
    <lineage>
        <taxon>Eukaryota</taxon>
        <taxon>Metazoa</taxon>
        <taxon>Spiralia</taxon>
        <taxon>Lophotrochozoa</taxon>
        <taxon>Platyhelminthes</taxon>
        <taxon>Trematoda</taxon>
        <taxon>Digenea</taxon>
        <taxon>Plagiorchiida</taxon>
        <taxon>Troglotremata</taxon>
        <taxon>Troglotrematidae</taxon>
        <taxon>Paragonimus</taxon>
    </lineage>
</organism>
<sequence>HCELSNCVLFHRMLHWVFALFLPVDKRLENVADCRDFSVSTSFDPLISMNTQVQWIRLRRITVSAIRYCAELVMGAVKLGDRLENATQVEDTYLVPDERSSRASEQIRLTTEELRKMRSFASSSAELESFSVAKLAQSLLLPPNRVFSTPVQLPPTRMASVYLRGPFGAVLSAGISLVHGLHRLLSDGLEDFSEDQERAALNVLSNPYAFTSFEVSSGDSQYAEKNMLNLEDIPTPTKSEENAAPDCPPTKTTCHPAGILLLLGSLYEVLSLSCLFVSMVRCILCPRSHSHLSAGKRQRRKALKIPKSENTSANVHSEPAPALILKRLDSVGSRLLTTVVELNLTTSSLTKLVDSWMHWAKNSARRDCAQLASSACCRVLTADFLTQVVPLYGRGSDHTRDPRSKIPPRPAGRRAEPEPNPPGMGGVFNNLFGNTEGNSNFRMSVGIGAFPFGFLTTAFNMGGDPTPTDGSRSARSTDVPWSADAETMSKLCLFVAIFFILLKHVHTSGSRLPPGYPGCHMNDAAALRLNEGNLLCTIRASVLTAHGCLGIGRCMARLRIIHWCPASGLLVLRCLRSGVTEIQAALSLVSQIEANGQNRRALIDVHHLSGTVRGCQKFLVSFYSHQLFSTPGKDVQTALSHLVQQKLTAKYPPQLIDKM</sequence>
<feature type="non-terminal residue" evidence="5">
    <location>
        <position position="1"/>
    </location>
</feature>
<feature type="region of interest" description="Disordered" evidence="3">
    <location>
        <begin position="296"/>
        <end position="316"/>
    </location>
</feature>
<keyword evidence="2" id="KW-0819">tRNA processing</keyword>
<dbReference type="Proteomes" id="UP000324629">
    <property type="component" value="Unassembled WGS sequence"/>
</dbReference>
<dbReference type="GO" id="GO:0000172">
    <property type="term" value="C:ribonuclease MRP complex"/>
    <property type="evidence" value="ECO:0007669"/>
    <property type="project" value="TreeGrafter"/>
</dbReference>
<feature type="chain" id="PRO_5023842682" evidence="4">
    <location>
        <begin position="20"/>
        <end position="659"/>
    </location>
</feature>
<dbReference type="EMBL" id="QNGE01002225">
    <property type="protein sequence ID" value="KAA3675951.1"/>
    <property type="molecule type" value="Genomic_DNA"/>
</dbReference>
<dbReference type="GO" id="GO:0016567">
    <property type="term" value="P:protein ubiquitination"/>
    <property type="evidence" value="ECO:0007669"/>
    <property type="project" value="UniProtKB-UniPathway"/>
</dbReference>